<reference evidence="2 3" key="1">
    <citation type="submission" date="2016-10" db="EMBL/GenBank/DDBJ databases">
        <authorList>
            <person name="de Groot N.N."/>
        </authorList>
    </citation>
    <scope>NUCLEOTIDE SEQUENCE [LARGE SCALE GENOMIC DNA]</scope>
    <source>
        <strain evidence="2 3">CGMCC 1.6848</strain>
    </source>
</reference>
<organism evidence="2 3">
    <name type="scientific">Modicisalibacter xianhensis</name>
    <dbReference type="NCBI Taxonomy" id="442341"/>
    <lineage>
        <taxon>Bacteria</taxon>
        <taxon>Pseudomonadati</taxon>
        <taxon>Pseudomonadota</taxon>
        <taxon>Gammaproteobacteria</taxon>
        <taxon>Oceanospirillales</taxon>
        <taxon>Halomonadaceae</taxon>
        <taxon>Modicisalibacter</taxon>
    </lineage>
</organism>
<dbReference type="SUPFAM" id="SSF143100">
    <property type="entry name" value="TTHA1013/TTHA0281-like"/>
    <property type="match status" value="1"/>
</dbReference>
<dbReference type="STRING" id="442341.SAMN04487959_12020"/>
<dbReference type="EMBL" id="FOPY01000020">
    <property type="protein sequence ID" value="SFI13118.1"/>
    <property type="molecule type" value="Genomic_DNA"/>
</dbReference>
<sequence>MLFLIAIELGDDQHAYSVAVPDLPGCFSAGDTFDEAIANARETIEGHLESLAEHGTYLSVSLPRRITPAEIL</sequence>
<feature type="domain" description="HicB-like antitoxin of toxin-antitoxin system" evidence="1">
    <location>
        <begin position="3"/>
        <end position="58"/>
    </location>
</feature>
<dbReference type="InterPro" id="IPR031807">
    <property type="entry name" value="HicB-like"/>
</dbReference>
<gene>
    <name evidence="2" type="ORF">SAMN04487959_12020</name>
</gene>
<accession>A0A1I3FPC2</accession>
<dbReference type="PANTHER" id="PTHR34504:SF2">
    <property type="entry name" value="UPF0150 PROTEIN SSL0259"/>
    <property type="match status" value="1"/>
</dbReference>
<keyword evidence="3" id="KW-1185">Reference proteome</keyword>
<dbReference type="RefSeq" id="WP_092849874.1">
    <property type="nucleotide sequence ID" value="NZ_FOPY01000020.1"/>
</dbReference>
<evidence type="ECO:0000313" key="3">
    <source>
        <dbReference type="Proteomes" id="UP000199040"/>
    </source>
</evidence>
<dbReference type="AlphaFoldDB" id="A0A1I3FPC2"/>
<dbReference type="Gene3D" id="3.30.160.250">
    <property type="match status" value="1"/>
</dbReference>
<evidence type="ECO:0000259" key="1">
    <source>
        <dbReference type="Pfam" id="PF15919"/>
    </source>
</evidence>
<dbReference type="Pfam" id="PF15919">
    <property type="entry name" value="HicB_lk_antitox"/>
    <property type="match status" value="1"/>
</dbReference>
<name>A0A1I3FPC2_9GAMM</name>
<proteinExistence type="predicted"/>
<dbReference type="Proteomes" id="UP000199040">
    <property type="component" value="Unassembled WGS sequence"/>
</dbReference>
<protein>
    <submittedName>
        <fullName evidence="2">Predicted nuclease of the RNAse H fold, HicB family</fullName>
    </submittedName>
</protein>
<dbReference type="PANTHER" id="PTHR34504">
    <property type="entry name" value="ANTITOXIN HICB"/>
    <property type="match status" value="1"/>
</dbReference>
<evidence type="ECO:0000313" key="2">
    <source>
        <dbReference type="EMBL" id="SFI13118.1"/>
    </source>
</evidence>
<dbReference type="InterPro" id="IPR051404">
    <property type="entry name" value="TA_system_antitoxin"/>
</dbReference>
<dbReference type="InterPro" id="IPR035069">
    <property type="entry name" value="TTHA1013/TTHA0281-like"/>
</dbReference>